<evidence type="ECO:0000256" key="2">
    <source>
        <dbReference type="ARBA" id="ARBA00023125"/>
    </source>
</evidence>
<comment type="caution">
    <text evidence="5">The sequence shown here is derived from an EMBL/GenBank/DDBJ whole genome shotgun (WGS) entry which is preliminary data.</text>
</comment>
<keyword evidence="1" id="KW-0805">Transcription regulation</keyword>
<dbReference type="PANTHER" id="PTHR33204:SF29">
    <property type="entry name" value="TRANSCRIPTIONAL REGULATOR"/>
    <property type="match status" value="1"/>
</dbReference>
<keyword evidence="2" id="KW-0238">DNA-binding</keyword>
<dbReference type="InterPro" id="IPR002577">
    <property type="entry name" value="HTH_HxlR"/>
</dbReference>
<sequence length="125" mass="13950">MRKRRKIYSCGLEAALAVVGGKWKFLILWVLSNQGTKRFGEMRRAVTGISEKMLIQELKELELDGIIARKDFGEVPPRVEYSLTALGIELGEAIEPLCEWGTKNIGHISGQPTIVEPVMPHLHPG</sequence>
<evidence type="ECO:0000259" key="4">
    <source>
        <dbReference type="PROSITE" id="PS51118"/>
    </source>
</evidence>
<evidence type="ECO:0000313" key="5">
    <source>
        <dbReference type="EMBL" id="KTS65816.1"/>
    </source>
</evidence>
<protein>
    <recommendedName>
        <fullName evidence="4">HTH hxlR-type domain-containing protein</fullName>
    </recommendedName>
</protein>
<evidence type="ECO:0000256" key="1">
    <source>
        <dbReference type="ARBA" id="ARBA00023015"/>
    </source>
</evidence>
<evidence type="ECO:0000256" key="3">
    <source>
        <dbReference type="ARBA" id="ARBA00023163"/>
    </source>
</evidence>
<dbReference type="PANTHER" id="PTHR33204">
    <property type="entry name" value="TRANSCRIPTIONAL REGULATOR, MARR FAMILY"/>
    <property type="match status" value="1"/>
</dbReference>
<reference evidence="5 6" key="1">
    <citation type="journal article" date="2016" name="Front. Microbiol.">
        <title>Genomic Resource of Rice Seed Associated Bacteria.</title>
        <authorList>
            <person name="Midha S."/>
            <person name="Bansal K."/>
            <person name="Sharma S."/>
            <person name="Kumar N."/>
            <person name="Patil P.P."/>
            <person name="Chaudhry V."/>
            <person name="Patil P.B."/>
        </authorList>
    </citation>
    <scope>NUCLEOTIDE SEQUENCE [LARGE SCALE GENOMIC DNA]</scope>
    <source>
        <strain evidence="5 6">SA3</strain>
    </source>
</reference>
<dbReference type="PROSITE" id="PS51118">
    <property type="entry name" value="HTH_HXLR"/>
    <property type="match status" value="1"/>
</dbReference>
<gene>
    <name evidence="5" type="ORF">SA3R_19675</name>
</gene>
<dbReference type="EMBL" id="LDSE01000038">
    <property type="protein sequence ID" value="KTS65816.1"/>
    <property type="molecule type" value="Genomic_DNA"/>
</dbReference>
<dbReference type="Gene3D" id="1.10.10.10">
    <property type="entry name" value="Winged helix-like DNA-binding domain superfamily/Winged helix DNA-binding domain"/>
    <property type="match status" value="1"/>
</dbReference>
<accession>A0A8E1RVJ7</accession>
<name>A0A8E1RVJ7_9GAMM</name>
<proteinExistence type="predicted"/>
<dbReference type="Pfam" id="PF01638">
    <property type="entry name" value="HxlR"/>
    <property type="match status" value="1"/>
</dbReference>
<keyword evidence="3" id="KW-0804">Transcription</keyword>
<dbReference type="SUPFAM" id="SSF46785">
    <property type="entry name" value="Winged helix' DNA-binding domain"/>
    <property type="match status" value="1"/>
</dbReference>
<dbReference type="AlphaFoldDB" id="A0A8E1RVJ7"/>
<dbReference type="GO" id="GO:0003677">
    <property type="term" value="F:DNA binding"/>
    <property type="evidence" value="ECO:0007669"/>
    <property type="project" value="UniProtKB-KW"/>
</dbReference>
<dbReference type="InterPro" id="IPR036388">
    <property type="entry name" value="WH-like_DNA-bd_sf"/>
</dbReference>
<dbReference type="Proteomes" id="UP000071979">
    <property type="component" value="Unassembled WGS sequence"/>
</dbReference>
<dbReference type="InterPro" id="IPR036390">
    <property type="entry name" value="WH_DNA-bd_sf"/>
</dbReference>
<dbReference type="RefSeq" id="WP_058759203.1">
    <property type="nucleotide sequence ID" value="NZ_LDRZ01000014.1"/>
</dbReference>
<feature type="domain" description="HTH hxlR-type" evidence="4">
    <location>
        <begin position="10"/>
        <end position="109"/>
    </location>
</feature>
<evidence type="ECO:0000313" key="6">
    <source>
        <dbReference type="Proteomes" id="UP000071979"/>
    </source>
</evidence>
<organism evidence="5 6">
    <name type="scientific">Pantoea dispersa</name>
    <dbReference type="NCBI Taxonomy" id="59814"/>
    <lineage>
        <taxon>Bacteria</taxon>
        <taxon>Pseudomonadati</taxon>
        <taxon>Pseudomonadota</taxon>
        <taxon>Gammaproteobacteria</taxon>
        <taxon>Enterobacterales</taxon>
        <taxon>Erwiniaceae</taxon>
        <taxon>Pantoea</taxon>
    </lineage>
</organism>